<feature type="chain" id="PRO_5035912358" description="Necrosis inducing-like protein NPP1 type" evidence="5">
    <location>
        <begin position="20"/>
        <end position="236"/>
    </location>
</feature>
<dbReference type="PIRSF" id="PIRSF029958">
    <property type="entry name" value="Necrosis-inducing_protein"/>
    <property type="match status" value="1"/>
</dbReference>
<dbReference type="PANTHER" id="PTHR33657:SF8">
    <property type="entry name" value="DOMAIN PROTEIN, PUTATIVE (AFU_ORTHOLOGUE AFUA_5G00600)-RELATED"/>
    <property type="match status" value="1"/>
</dbReference>
<dbReference type="Pfam" id="PF05630">
    <property type="entry name" value="NPP1"/>
    <property type="match status" value="1"/>
</dbReference>
<sequence length="236" mass="26031">MNFRSLAITAAGLLALIRAEELPYDSVVPFPQTKATTTEYATALQFKPQIYIASGCHPYPAVDSAGNTNAGLGVLSLKKCAGSSVGSQVYGRSVLYKDVWAIVYAWYFPRDRVITGGQRHAWEHAIVWVEKSDSGKAKLASVSVSSRANKYFLATPPDPDTIDGTSPKLVYDHTGLLKHYLNMTTEPGDFQPLVMWDDMTDAARVALNTYDWGKATVPLNEENFLSNIEDAYPWED</sequence>
<comment type="caution">
    <text evidence="6">The sequence shown here is derived from an EMBL/GenBank/DDBJ whole genome shotgun (WGS) entry which is preliminary data.</text>
</comment>
<keyword evidence="5" id="KW-0732">Signal</keyword>
<evidence type="ECO:0000256" key="4">
    <source>
        <dbReference type="ARBA" id="ARBA00023026"/>
    </source>
</evidence>
<proteinExistence type="inferred from homology"/>
<dbReference type="PANTHER" id="PTHR33657">
    <property type="entry name" value="DOMAIN PROTEIN, PUTATIVE (AFU_ORTHOLOGUE AFUA_5G00600)-RELATED"/>
    <property type="match status" value="1"/>
</dbReference>
<evidence type="ECO:0000256" key="3">
    <source>
        <dbReference type="ARBA" id="ARBA00022525"/>
    </source>
</evidence>
<reference evidence="6" key="1">
    <citation type="submission" date="2021-02" db="EMBL/GenBank/DDBJ databases">
        <authorList>
            <person name="Palmer J.M."/>
        </authorList>
    </citation>
    <scope>NUCLEOTIDE SEQUENCE</scope>
    <source>
        <strain evidence="6">SCRP23</strain>
    </source>
</reference>
<protein>
    <recommendedName>
        <fullName evidence="8">Necrosis inducing-like protein NPP1 type</fullName>
    </recommendedName>
</protein>
<keyword evidence="7" id="KW-1185">Reference proteome</keyword>
<dbReference type="InterPro" id="IPR008701">
    <property type="entry name" value="NPP1"/>
</dbReference>
<dbReference type="Proteomes" id="UP000693981">
    <property type="component" value="Unassembled WGS sequence"/>
</dbReference>
<comment type="similarity">
    <text evidence="2">Belongs to the Necrosis inducing protein (NPP1) family.</text>
</comment>
<evidence type="ECO:0000256" key="1">
    <source>
        <dbReference type="ARBA" id="ARBA00004613"/>
    </source>
</evidence>
<dbReference type="AlphaFoldDB" id="A0A8T1VMF1"/>
<evidence type="ECO:0008006" key="8">
    <source>
        <dbReference type="Google" id="ProtNLM"/>
    </source>
</evidence>
<evidence type="ECO:0000313" key="7">
    <source>
        <dbReference type="Proteomes" id="UP000693981"/>
    </source>
</evidence>
<dbReference type="GO" id="GO:0005576">
    <property type="term" value="C:extracellular region"/>
    <property type="evidence" value="ECO:0007669"/>
    <property type="project" value="UniProtKB-SubCell"/>
</dbReference>
<evidence type="ECO:0000313" key="6">
    <source>
        <dbReference type="EMBL" id="KAG7381223.1"/>
    </source>
</evidence>
<evidence type="ECO:0000256" key="2">
    <source>
        <dbReference type="ARBA" id="ARBA00009520"/>
    </source>
</evidence>
<name>A0A8T1VMF1_9STRA</name>
<dbReference type="EMBL" id="JAGDFL010000807">
    <property type="protein sequence ID" value="KAG7381223.1"/>
    <property type="molecule type" value="Genomic_DNA"/>
</dbReference>
<keyword evidence="4" id="KW-0843">Virulence</keyword>
<gene>
    <name evidence="6" type="ORF">PHYBOEH_011114</name>
</gene>
<evidence type="ECO:0000256" key="5">
    <source>
        <dbReference type="SAM" id="SignalP"/>
    </source>
</evidence>
<organism evidence="6 7">
    <name type="scientific">Phytophthora boehmeriae</name>
    <dbReference type="NCBI Taxonomy" id="109152"/>
    <lineage>
        <taxon>Eukaryota</taxon>
        <taxon>Sar</taxon>
        <taxon>Stramenopiles</taxon>
        <taxon>Oomycota</taxon>
        <taxon>Peronosporomycetes</taxon>
        <taxon>Peronosporales</taxon>
        <taxon>Peronosporaceae</taxon>
        <taxon>Phytophthora</taxon>
    </lineage>
</organism>
<accession>A0A8T1VMF1</accession>
<dbReference type="OrthoDB" id="89086at2759"/>
<feature type="signal peptide" evidence="5">
    <location>
        <begin position="1"/>
        <end position="19"/>
    </location>
</feature>
<comment type="subcellular location">
    <subcellularLocation>
        <location evidence="1">Secreted</location>
    </subcellularLocation>
</comment>
<keyword evidence="3" id="KW-0964">Secreted</keyword>